<dbReference type="Gene3D" id="3.40.50.10170">
    <property type="match status" value="1"/>
</dbReference>
<dbReference type="InterPro" id="IPR050270">
    <property type="entry name" value="DegV_domain_contain"/>
</dbReference>
<dbReference type="PROSITE" id="PS51482">
    <property type="entry name" value="DEGV"/>
    <property type="match status" value="1"/>
</dbReference>
<dbReference type="Pfam" id="PF02645">
    <property type="entry name" value="DegV"/>
    <property type="match status" value="1"/>
</dbReference>
<dbReference type="AlphaFoldDB" id="A0A1I4PFC0"/>
<accession>A0A1I4PFC0</accession>
<sequence>MKIVTDSTADIPAELLQKYQITVIPLKVMMENETYQDGVNITPEAFYNKLDMMNTVPATSQPTPYEFETMYQRIHEKAGEDISILSIHLSSAMSGTVQSAVLAADSVKDEVNVEIVDSLKASYAVGILVVEAAKLAADGAGIDECRKRLEERKEETSVYFLVDTLEYLQKNGRIGKASALIGSLLKMKPVLSLNRDGEVYPYHKARGKKKAVAVIQEALEQQYGRRPVHIGVSHAEAKDSGKELLHAAESVLNSRSSTLTKIGAVIGSHTGRGTVSVAVTPAE</sequence>
<dbReference type="GO" id="GO:0008289">
    <property type="term" value="F:lipid binding"/>
    <property type="evidence" value="ECO:0007669"/>
    <property type="project" value="UniProtKB-KW"/>
</dbReference>
<evidence type="ECO:0000313" key="3">
    <source>
        <dbReference type="Proteomes" id="UP000199668"/>
    </source>
</evidence>
<organism evidence="2 3">
    <name type="scientific">Salibacterium qingdaonense</name>
    <dbReference type="NCBI Taxonomy" id="266892"/>
    <lineage>
        <taxon>Bacteria</taxon>
        <taxon>Bacillati</taxon>
        <taxon>Bacillota</taxon>
        <taxon>Bacilli</taxon>
        <taxon>Bacillales</taxon>
        <taxon>Bacillaceae</taxon>
    </lineage>
</organism>
<dbReference type="RefSeq" id="WP_322787888.1">
    <property type="nucleotide sequence ID" value="NZ_FOTY01000026.1"/>
</dbReference>
<dbReference type="InterPro" id="IPR043168">
    <property type="entry name" value="DegV_C"/>
</dbReference>
<dbReference type="InterPro" id="IPR003797">
    <property type="entry name" value="DegV"/>
</dbReference>
<dbReference type="PANTHER" id="PTHR33434">
    <property type="entry name" value="DEGV DOMAIN-CONTAINING PROTEIN DR_1986-RELATED"/>
    <property type="match status" value="1"/>
</dbReference>
<dbReference type="Gene3D" id="3.30.1180.10">
    <property type="match status" value="1"/>
</dbReference>
<gene>
    <name evidence="2" type="ORF">SAMN04488054_1264</name>
</gene>
<dbReference type="PANTHER" id="PTHR33434:SF2">
    <property type="entry name" value="FATTY ACID-BINDING PROTEIN TM_1468"/>
    <property type="match status" value="1"/>
</dbReference>
<dbReference type="STRING" id="266892.SAMN04488054_1264"/>
<evidence type="ECO:0000313" key="2">
    <source>
        <dbReference type="EMBL" id="SFM26482.1"/>
    </source>
</evidence>
<evidence type="ECO:0000256" key="1">
    <source>
        <dbReference type="ARBA" id="ARBA00023121"/>
    </source>
</evidence>
<protein>
    <submittedName>
        <fullName evidence="2">EDD domain protein, DegV family</fullName>
    </submittedName>
</protein>
<dbReference type="SUPFAM" id="SSF82549">
    <property type="entry name" value="DAK1/DegV-like"/>
    <property type="match status" value="1"/>
</dbReference>
<name>A0A1I4PFC0_9BACI</name>
<dbReference type="EMBL" id="FOTY01000026">
    <property type="protein sequence ID" value="SFM26482.1"/>
    <property type="molecule type" value="Genomic_DNA"/>
</dbReference>
<dbReference type="NCBIfam" id="TIGR00762">
    <property type="entry name" value="DegV"/>
    <property type="match status" value="1"/>
</dbReference>
<reference evidence="2 3" key="1">
    <citation type="submission" date="2016-10" db="EMBL/GenBank/DDBJ databases">
        <authorList>
            <person name="de Groot N.N."/>
        </authorList>
    </citation>
    <scope>NUCLEOTIDE SEQUENCE [LARGE SCALE GENOMIC DNA]</scope>
    <source>
        <strain evidence="2 3">CGMCC 1.6134</strain>
    </source>
</reference>
<proteinExistence type="predicted"/>
<keyword evidence="1" id="KW-0446">Lipid-binding</keyword>
<dbReference type="Proteomes" id="UP000199668">
    <property type="component" value="Unassembled WGS sequence"/>
</dbReference>
<keyword evidence="3" id="KW-1185">Reference proteome</keyword>